<keyword evidence="2" id="KW-1185">Reference proteome</keyword>
<protein>
    <submittedName>
        <fullName evidence="1">7176_t:CDS:1</fullName>
    </submittedName>
</protein>
<dbReference type="EMBL" id="CAJVPW010025214">
    <property type="protein sequence ID" value="CAG8707848.1"/>
    <property type="molecule type" value="Genomic_DNA"/>
</dbReference>
<gene>
    <name evidence="1" type="ORF">SPELUC_LOCUS11635</name>
</gene>
<evidence type="ECO:0000313" key="2">
    <source>
        <dbReference type="Proteomes" id="UP000789366"/>
    </source>
</evidence>
<comment type="caution">
    <text evidence="1">The sequence shown here is derived from an EMBL/GenBank/DDBJ whole genome shotgun (WGS) entry which is preliminary data.</text>
</comment>
<feature type="non-terminal residue" evidence="1">
    <location>
        <position position="1"/>
    </location>
</feature>
<sequence>LPIREVAANFQLAASTVQSIIKVFDRKNRIAPKSRGGDKRSILNKQHKEFLEAAIEEESWIFISDLAQKLVDQFSNIQKEYIQKIYNENINIYRDMVYIDETGFNLHLSKSRGHAHRGQSAIRKVVSNRVKNISVIAAINENGVLHYKSILGLVNSEIFVTFIDELLRIIPNRKFLVMDNIYFHKSDIVKEIVKDTIYQILYIPPYSLFLNLIENCFSKIKDSVAKNHLRD</sequence>
<reference evidence="1" key="1">
    <citation type="submission" date="2021-06" db="EMBL/GenBank/DDBJ databases">
        <authorList>
            <person name="Kallberg Y."/>
            <person name="Tangrot J."/>
            <person name="Rosling A."/>
        </authorList>
    </citation>
    <scope>NUCLEOTIDE SEQUENCE</scope>
    <source>
        <strain evidence="1">28 12/20/2015</strain>
    </source>
</reference>
<organism evidence="1 2">
    <name type="scientific">Cetraspora pellucida</name>
    <dbReference type="NCBI Taxonomy" id="1433469"/>
    <lineage>
        <taxon>Eukaryota</taxon>
        <taxon>Fungi</taxon>
        <taxon>Fungi incertae sedis</taxon>
        <taxon>Mucoromycota</taxon>
        <taxon>Glomeromycotina</taxon>
        <taxon>Glomeromycetes</taxon>
        <taxon>Diversisporales</taxon>
        <taxon>Gigasporaceae</taxon>
        <taxon>Cetraspora</taxon>
    </lineage>
</organism>
<accession>A0ACA9PGW0</accession>
<name>A0ACA9PGW0_9GLOM</name>
<proteinExistence type="predicted"/>
<dbReference type="Proteomes" id="UP000789366">
    <property type="component" value="Unassembled WGS sequence"/>
</dbReference>
<evidence type="ECO:0000313" key="1">
    <source>
        <dbReference type="EMBL" id="CAG8707848.1"/>
    </source>
</evidence>